<proteinExistence type="predicted"/>
<dbReference type="RefSeq" id="WP_177190491.1">
    <property type="nucleotide sequence ID" value="NZ_CBDDGO010000004.1"/>
</dbReference>
<evidence type="ECO:0000256" key="1">
    <source>
        <dbReference type="SAM" id="Phobius"/>
    </source>
</evidence>
<sequence>MPDLSFDTIAIAVMALILLREGALIVGGRLRRAARNEVRLTESARHR</sequence>
<dbReference type="AlphaFoldDB" id="A0A1H9WC47"/>
<evidence type="ECO:0000313" key="3">
    <source>
        <dbReference type="Proteomes" id="UP000198885"/>
    </source>
</evidence>
<organism evidence="2 3">
    <name type="scientific">Tranquillimonas rosea</name>
    <dbReference type="NCBI Taxonomy" id="641238"/>
    <lineage>
        <taxon>Bacteria</taxon>
        <taxon>Pseudomonadati</taxon>
        <taxon>Pseudomonadota</taxon>
        <taxon>Alphaproteobacteria</taxon>
        <taxon>Rhodobacterales</taxon>
        <taxon>Roseobacteraceae</taxon>
        <taxon>Tranquillimonas</taxon>
    </lineage>
</organism>
<dbReference type="Proteomes" id="UP000198885">
    <property type="component" value="Unassembled WGS sequence"/>
</dbReference>
<keyword evidence="3" id="KW-1185">Reference proteome</keyword>
<gene>
    <name evidence="2" type="ORF">SAMN04490244_11049</name>
</gene>
<feature type="transmembrane region" description="Helical" evidence="1">
    <location>
        <begin position="6"/>
        <end position="26"/>
    </location>
</feature>
<name>A0A1H9WC47_9RHOB</name>
<protein>
    <submittedName>
        <fullName evidence="2">Uncharacterized protein</fullName>
    </submittedName>
</protein>
<accession>A0A1H9WC47</accession>
<evidence type="ECO:0000313" key="2">
    <source>
        <dbReference type="EMBL" id="SES31405.1"/>
    </source>
</evidence>
<keyword evidence="1" id="KW-0472">Membrane</keyword>
<keyword evidence="1" id="KW-1133">Transmembrane helix</keyword>
<dbReference type="STRING" id="641238.SAMN04490244_11049"/>
<dbReference type="EMBL" id="FOGU01000010">
    <property type="protein sequence ID" value="SES31405.1"/>
    <property type="molecule type" value="Genomic_DNA"/>
</dbReference>
<keyword evidence="1" id="KW-0812">Transmembrane</keyword>
<reference evidence="2 3" key="1">
    <citation type="submission" date="2016-10" db="EMBL/GenBank/DDBJ databases">
        <authorList>
            <person name="de Groot N.N."/>
        </authorList>
    </citation>
    <scope>NUCLEOTIDE SEQUENCE [LARGE SCALE GENOMIC DNA]</scope>
    <source>
        <strain evidence="2 3">DSM 23042</strain>
    </source>
</reference>